<evidence type="ECO:0000256" key="3">
    <source>
        <dbReference type="ARBA" id="ARBA00067038"/>
    </source>
</evidence>
<dbReference type="STRING" id="29341.RSJ17_05095"/>
<dbReference type="PIRSF" id="PIRSF029792">
    <property type="entry name" value="Pro_racemase"/>
    <property type="match status" value="1"/>
</dbReference>
<comment type="similarity">
    <text evidence="1">Belongs to the proline racemase family.</text>
</comment>
<dbReference type="NCBIfam" id="NF010576">
    <property type="entry name" value="PRK13969.1"/>
    <property type="match status" value="1"/>
</dbReference>
<comment type="caution">
    <text evidence="5">The sequence shown here is derived from an EMBL/GenBank/DDBJ whole genome shotgun (WGS) entry which is preliminary data.</text>
</comment>
<organism evidence="5 6">
    <name type="scientific">Clostridium argentinense CDC 2741</name>
    <dbReference type="NCBI Taxonomy" id="1418104"/>
    <lineage>
        <taxon>Bacteria</taxon>
        <taxon>Bacillati</taxon>
        <taxon>Bacillota</taxon>
        <taxon>Clostridia</taxon>
        <taxon>Eubacteriales</taxon>
        <taxon>Clostridiaceae</taxon>
        <taxon>Clostridium</taxon>
    </lineage>
</organism>
<dbReference type="PANTHER" id="PTHR33442:SF5">
    <property type="entry name" value="BIFUNCTIONAL TRANS-3-HYDROXY-L-PROLINE DEHYDRATASE_2-EPIMERASE"/>
    <property type="match status" value="1"/>
</dbReference>
<dbReference type="Proteomes" id="UP000031366">
    <property type="component" value="Unassembled WGS sequence"/>
</dbReference>
<gene>
    <name evidence="5" type="primary">pa45-A</name>
    <name evidence="5" type="ORF">U732_455</name>
</gene>
<evidence type="ECO:0000256" key="1">
    <source>
        <dbReference type="ARBA" id="ARBA00007529"/>
    </source>
</evidence>
<dbReference type="RefSeq" id="WP_039636326.1">
    <property type="nucleotide sequence ID" value="NZ_AYSO01000020.1"/>
</dbReference>
<comment type="catalytic activity">
    <reaction evidence="2">
        <text>L-proline = D-proline</text>
        <dbReference type="Rhea" id="RHEA:10680"/>
        <dbReference type="ChEBI" id="CHEBI:57726"/>
        <dbReference type="ChEBI" id="CHEBI:60039"/>
        <dbReference type="EC" id="5.1.1.4"/>
    </reaction>
</comment>
<evidence type="ECO:0000313" key="5">
    <source>
        <dbReference type="EMBL" id="KIE44928.1"/>
    </source>
</evidence>
<dbReference type="FunFam" id="3.10.310.10:FF:000005">
    <property type="entry name" value="Proline racemase"/>
    <property type="match status" value="1"/>
</dbReference>
<dbReference type="Gene3D" id="3.10.310.10">
    <property type="entry name" value="Diaminopimelate Epimerase, Chain A, domain 1"/>
    <property type="match status" value="2"/>
</dbReference>
<dbReference type="GO" id="GO:0047580">
    <property type="term" value="F:4-hydroxyproline epimerase activity"/>
    <property type="evidence" value="ECO:0007669"/>
    <property type="project" value="TreeGrafter"/>
</dbReference>
<dbReference type="SFLD" id="SFLDS00028">
    <property type="entry name" value="Proline_Racemase"/>
    <property type="match status" value="1"/>
</dbReference>
<accession>A0A0C1U092</accession>
<proteinExistence type="inferred from homology"/>
<dbReference type="OrthoDB" id="181267at2"/>
<protein>
    <recommendedName>
        <fullName evidence="4">Proline racemase</fullName>
        <ecNumber evidence="3">5.1.1.4</ecNumber>
    </recommendedName>
</protein>
<evidence type="ECO:0000256" key="2">
    <source>
        <dbReference type="ARBA" id="ARBA00052373"/>
    </source>
</evidence>
<keyword evidence="5" id="KW-0413">Isomerase</keyword>
<evidence type="ECO:0000313" key="6">
    <source>
        <dbReference type="Proteomes" id="UP000031366"/>
    </source>
</evidence>
<dbReference type="EC" id="5.1.1.4" evidence="3"/>
<reference evidence="5 6" key="1">
    <citation type="journal article" date="2015" name="Infect. Genet. Evol.">
        <title>Genomic sequences of six botulinum neurotoxin-producing strains representing three clostridial species illustrate the mobility and diversity of botulinum neurotoxin genes.</title>
        <authorList>
            <person name="Smith T.J."/>
            <person name="Hill K.K."/>
            <person name="Xie G."/>
            <person name="Foley B.T."/>
            <person name="Williamson C.H."/>
            <person name="Foster J.T."/>
            <person name="Johnson S.L."/>
            <person name="Chertkov O."/>
            <person name="Teshima H."/>
            <person name="Gibbons H.S."/>
            <person name="Johnsky L.A."/>
            <person name="Karavis M.A."/>
            <person name="Smith L.A."/>
        </authorList>
    </citation>
    <scope>NUCLEOTIDE SEQUENCE [LARGE SCALE GENOMIC DNA]</scope>
    <source>
        <strain evidence="5 6">CDC 2741</strain>
    </source>
</reference>
<dbReference type="Pfam" id="PF05544">
    <property type="entry name" value="Pro_racemase"/>
    <property type="match status" value="1"/>
</dbReference>
<dbReference type="PANTHER" id="PTHR33442">
    <property type="entry name" value="TRANS-3-HYDROXY-L-PROLINE DEHYDRATASE"/>
    <property type="match status" value="1"/>
</dbReference>
<dbReference type="InterPro" id="IPR008794">
    <property type="entry name" value="Pro_racemase_fam"/>
</dbReference>
<keyword evidence="6" id="KW-1185">Reference proteome</keyword>
<dbReference type="AlphaFoldDB" id="A0A0C1U092"/>
<name>A0A0C1U092_9CLOT</name>
<dbReference type="EMBL" id="AYSO01000020">
    <property type="protein sequence ID" value="KIE44928.1"/>
    <property type="molecule type" value="Genomic_DNA"/>
</dbReference>
<dbReference type="GO" id="GO:0018112">
    <property type="term" value="F:proline racemase activity"/>
    <property type="evidence" value="ECO:0007669"/>
    <property type="project" value="UniProtKB-EC"/>
</dbReference>
<dbReference type="SUPFAM" id="SSF54506">
    <property type="entry name" value="Diaminopimelate epimerase-like"/>
    <property type="match status" value="1"/>
</dbReference>
<evidence type="ECO:0000256" key="4">
    <source>
        <dbReference type="ARBA" id="ARBA00069700"/>
    </source>
</evidence>
<sequence length="335" mass="36137">MKFIKSIQAIDSHTMGEPTRIVVGGVPVIKGDTMPEKKAYLENHMDYIRTAIMLEPRGHKDMFGSIITQPVSKEADLGIIFMDAGGYLNMCGHGSIGAATIAVETGMVDIKEPYTDIVIEAPAGLIKARVKVEDGKAIETSIVNVPSFLYKEGIEIELPEIGKIMVDIAFGGSFFALVKGEELGIDINPNNSTKLSAAGVMIRDIINKTVEIKHPTLSHINTVDLVEIYGPPKSPNATLQNVVVFGEGQLDRSPCGTGTSAKMAALYAKGKLGMSEEFIYESILGTMFRGKVIGETKVGEHTAIVPEITASAYITGFNHFVIDDKDPVKFGFKLS</sequence>